<dbReference type="Proteomes" id="UP000019681">
    <property type="component" value="Unassembled WGS sequence"/>
</dbReference>
<name>A0A017RY60_9CLOT</name>
<dbReference type="Gene3D" id="3.90.1640.30">
    <property type="match status" value="1"/>
</dbReference>
<evidence type="ECO:0000313" key="1">
    <source>
        <dbReference type="EMBL" id="EYE89713.1"/>
    </source>
</evidence>
<reference evidence="1 2" key="1">
    <citation type="journal article" date="2014" name="Genome Announc.">
        <title>Draft Genome Sequence of Fervidicella metallireducens Strain AeBT, an Iron-Reducing Thermoanaerobe from the Great Artesian Basin.</title>
        <authorList>
            <person name="Patel B.K."/>
        </authorList>
    </citation>
    <scope>NUCLEOTIDE SEQUENCE [LARGE SCALE GENOMIC DNA]</scope>
    <source>
        <strain evidence="1 2">AeB</strain>
    </source>
</reference>
<dbReference type="EMBL" id="AZQP01000002">
    <property type="protein sequence ID" value="EYE89713.1"/>
    <property type="molecule type" value="Genomic_DNA"/>
</dbReference>
<dbReference type="PANTHER" id="PTHR30255:SF2">
    <property type="entry name" value="SINGLE-STRANDED-DNA-SPECIFIC EXONUCLEASE RECJ"/>
    <property type="match status" value="1"/>
</dbReference>
<organism evidence="1 2">
    <name type="scientific">Fervidicella metallireducens AeB</name>
    <dbReference type="NCBI Taxonomy" id="1403537"/>
    <lineage>
        <taxon>Bacteria</taxon>
        <taxon>Bacillati</taxon>
        <taxon>Bacillota</taxon>
        <taxon>Clostridia</taxon>
        <taxon>Eubacteriales</taxon>
        <taxon>Clostridiaceae</taxon>
        <taxon>Fervidicella</taxon>
    </lineage>
</organism>
<sequence>MKTFLDIVAIASISEKVPLVDENKSIVKYGLKLINKTQRCAIKSLIAGLEEQEKISSYGIFEKIANKIDIAVKVCNPRIVVELFTTCDYYKALQIVKYIEHENRNYLKVQFHDGIYEEINTNYDLCRCF</sequence>
<comment type="caution">
    <text evidence="1">The sequence shown here is derived from an EMBL/GenBank/DDBJ whole genome shotgun (WGS) entry which is preliminary data.</text>
</comment>
<dbReference type="SUPFAM" id="SSF64182">
    <property type="entry name" value="DHH phosphoesterases"/>
    <property type="match status" value="1"/>
</dbReference>
<dbReference type="InterPro" id="IPR038763">
    <property type="entry name" value="DHH_sf"/>
</dbReference>
<proteinExistence type="predicted"/>
<dbReference type="PANTHER" id="PTHR30255">
    <property type="entry name" value="SINGLE-STRANDED-DNA-SPECIFIC EXONUCLEASE RECJ"/>
    <property type="match status" value="1"/>
</dbReference>
<dbReference type="InterPro" id="IPR051673">
    <property type="entry name" value="SSDNA_exonuclease_RecJ"/>
</dbReference>
<keyword evidence="2" id="KW-1185">Reference proteome</keyword>
<protein>
    <submittedName>
        <fullName evidence="1">Uncharacterized protein</fullName>
    </submittedName>
</protein>
<accession>A0A017RY60</accession>
<gene>
    <name evidence="1" type="ORF">Q428_00985</name>
</gene>
<dbReference type="RefSeq" id="WP_035377346.1">
    <property type="nucleotide sequence ID" value="NZ_AZQP01000002.1"/>
</dbReference>
<dbReference type="AlphaFoldDB" id="A0A017RY60"/>
<evidence type="ECO:0000313" key="2">
    <source>
        <dbReference type="Proteomes" id="UP000019681"/>
    </source>
</evidence>
<dbReference type="STRING" id="1403537.Q428_00985"/>